<dbReference type="Proteomes" id="UP000835287">
    <property type="component" value="Chromosome"/>
</dbReference>
<evidence type="ECO:0000256" key="1">
    <source>
        <dbReference type="SAM" id="MobiDB-lite"/>
    </source>
</evidence>
<dbReference type="Proteomes" id="UP000835243">
    <property type="component" value="Chromosome"/>
</dbReference>
<sequence>MCVRYAHAPSSQGDRRWSRHAPQPLPSVHCSQCSAWAAAPVSAARLPAAHRRPRHRRRSVVRHHHRHRVRAIWPRCRPVLNSKGWHRPRQLRPRRIPMRPRRAWTAVRLSAVWPAKACGGQRRCPAGPGATARHPMARTGLANHMVRHPMIPTSTPRCRPVPPRKASRCLRLPRRPSARHRPRCRNAWRPKVSRHHRGTADRADHADRRFQLLAATLQLEGVAHEPRSPCAMHCWIRTKRTPAALGGLYLGSLTIARQSRGRLERFPSVMLQPGLIRTQGAQRHSAVSSTLLTSSSPSIAHCVGSPGTNDR</sequence>
<dbReference type="EMBL" id="HG992341">
    <property type="protein sequence ID" value="CAE6718228.1"/>
    <property type="molecule type" value="Genomic_DNA"/>
</dbReference>
<evidence type="ECO:0000313" key="4">
    <source>
        <dbReference type="Proteomes" id="UP000835287"/>
    </source>
</evidence>
<keyword evidence="4" id="KW-1185">Reference proteome</keyword>
<gene>
    <name evidence="3" type="ORF">CFBP1159_08560</name>
    <name evidence="2" type="ORF">XAC301_08420</name>
</gene>
<feature type="region of interest" description="Disordered" evidence="1">
    <location>
        <begin position="1"/>
        <end position="20"/>
    </location>
</feature>
<protein>
    <submittedName>
        <fullName evidence="3">Uncharacterized protein</fullName>
    </submittedName>
</protein>
<proteinExistence type="predicted"/>
<name>A0A8D6UR27_9XANT</name>
<dbReference type="EMBL" id="HG992338">
    <property type="protein sequence ID" value="CAE6717813.1"/>
    <property type="molecule type" value="Genomic_DNA"/>
</dbReference>
<evidence type="ECO:0000313" key="3">
    <source>
        <dbReference type="EMBL" id="CAE6718228.1"/>
    </source>
</evidence>
<dbReference type="AlphaFoldDB" id="A0A8D6UR27"/>
<dbReference type="EMBL" id="HG992338">
    <property type="protein sequence ID" value="CAE6717835.1"/>
    <property type="molecule type" value="Genomic_DNA"/>
</dbReference>
<evidence type="ECO:0000313" key="2">
    <source>
        <dbReference type="EMBL" id="CAE6717813.1"/>
    </source>
</evidence>
<accession>A0A8D6UR27</accession>
<reference evidence="3 4" key="1">
    <citation type="submission" date="2021-02" db="EMBL/GenBank/DDBJ databases">
        <authorList>
            <person name="Pothier F. J."/>
        </authorList>
    </citation>
    <scope>NUCLEOTIDE SEQUENCE</scope>
    <source>
        <strain evidence="2 4">301</strain>
        <strain evidence="3">CFBP 1159</strain>
    </source>
</reference>
<organism evidence="3">
    <name type="scientific">Xanthomonas arboricola pv. corylina</name>
    <dbReference type="NCBI Taxonomy" id="487821"/>
    <lineage>
        <taxon>Bacteria</taxon>
        <taxon>Pseudomonadati</taxon>
        <taxon>Pseudomonadota</taxon>
        <taxon>Gammaproteobacteria</taxon>
        <taxon>Lysobacterales</taxon>
        <taxon>Lysobacteraceae</taxon>
        <taxon>Xanthomonas</taxon>
    </lineage>
</organism>
<dbReference type="EMBL" id="HG992341">
    <property type="protein sequence ID" value="CAE6718206.1"/>
    <property type="molecule type" value="Genomic_DNA"/>
</dbReference>